<dbReference type="InterPro" id="IPR009875">
    <property type="entry name" value="PilZ_domain"/>
</dbReference>
<feature type="domain" description="PilZ" evidence="1">
    <location>
        <begin position="40"/>
        <end position="123"/>
    </location>
</feature>
<dbReference type="AlphaFoldDB" id="A0A2N6CT96"/>
<accession>A0A2N6CT96</accession>
<comment type="caution">
    <text evidence="2">The sequence shown here is derived from an EMBL/GenBank/DDBJ whole genome shotgun (WGS) entry which is preliminary data.</text>
</comment>
<dbReference type="EMBL" id="PKUN01000025">
    <property type="protein sequence ID" value="PLX60341.1"/>
    <property type="molecule type" value="Genomic_DNA"/>
</dbReference>
<evidence type="ECO:0000313" key="3">
    <source>
        <dbReference type="Proteomes" id="UP000235015"/>
    </source>
</evidence>
<dbReference type="RefSeq" id="WP_273440583.1">
    <property type="nucleotide sequence ID" value="NZ_PKUN01000025.1"/>
</dbReference>
<dbReference type="GO" id="GO:0035438">
    <property type="term" value="F:cyclic-di-GMP binding"/>
    <property type="evidence" value="ECO:0007669"/>
    <property type="project" value="InterPro"/>
</dbReference>
<dbReference type="Proteomes" id="UP000235015">
    <property type="component" value="Unassembled WGS sequence"/>
</dbReference>
<dbReference type="Pfam" id="PF07238">
    <property type="entry name" value="PilZ"/>
    <property type="match status" value="1"/>
</dbReference>
<reference evidence="2 3" key="1">
    <citation type="submission" date="2017-11" db="EMBL/GenBank/DDBJ databases">
        <title>Genome-resolved metagenomics identifies genetic mobility, metabolic interactions, and unexpected diversity in perchlorate-reducing communities.</title>
        <authorList>
            <person name="Barnum T.P."/>
            <person name="Figueroa I.A."/>
            <person name="Carlstrom C.I."/>
            <person name="Lucas L.N."/>
            <person name="Engelbrektson A.L."/>
            <person name="Coates J.D."/>
        </authorList>
    </citation>
    <scope>NUCLEOTIDE SEQUENCE [LARGE SCALE GENOMIC DNA]</scope>
    <source>
        <strain evidence="2">BM301</strain>
    </source>
</reference>
<organism evidence="2 3">
    <name type="scientific">Sedimenticola selenatireducens</name>
    <dbReference type="NCBI Taxonomy" id="191960"/>
    <lineage>
        <taxon>Bacteria</taxon>
        <taxon>Pseudomonadati</taxon>
        <taxon>Pseudomonadota</taxon>
        <taxon>Gammaproteobacteria</taxon>
        <taxon>Chromatiales</taxon>
        <taxon>Sedimenticolaceae</taxon>
        <taxon>Sedimenticola</taxon>
    </lineage>
</organism>
<gene>
    <name evidence="2" type="ORF">C0630_16220</name>
</gene>
<evidence type="ECO:0000313" key="2">
    <source>
        <dbReference type="EMBL" id="PLX60341.1"/>
    </source>
</evidence>
<proteinExistence type="predicted"/>
<name>A0A2N6CT96_9GAMM</name>
<protein>
    <submittedName>
        <fullName evidence="2">PilZ domain-containing protein</fullName>
    </submittedName>
</protein>
<evidence type="ECO:0000259" key="1">
    <source>
        <dbReference type="Pfam" id="PF07238"/>
    </source>
</evidence>
<sequence>MYFGKKYETAPQGNSVADERRAILRRHLIYYLRVWDTATDKLLGHIVDINTDGLMLIIEKQIETGKPFDLEIRWQDMEGNPERIRFSAVSRWSNNDINSAFFDTGFQLVDPSEEILEPIRKMIHQYGFGE</sequence>